<organism evidence="1 2">
    <name type="scientific">Pseudonocardia yunnanensis</name>
    <dbReference type="NCBI Taxonomy" id="58107"/>
    <lineage>
        <taxon>Bacteria</taxon>
        <taxon>Bacillati</taxon>
        <taxon>Actinomycetota</taxon>
        <taxon>Actinomycetes</taxon>
        <taxon>Pseudonocardiales</taxon>
        <taxon>Pseudonocardiaceae</taxon>
        <taxon>Pseudonocardia</taxon>
    </lineage>
</organism>
<accession>A0ABW4F5P2</accession>
<evidence type="ECO:0000313" key="1">
    <source>
        <dbReference type="EMBL" id="MFD1522876.1"/>
    </source>
</evidence>
<comment type="caution">
    <text evidence="1">The sequence shown here is derived from an EMBL/GenBank/DDBJ whole genome shotgun (WGS) entry which is preliminary data.</text>
</comment>
<dbReference type="Proteomes" id="UP001597114">
    <property type="component" value="Unassembled WGS sequence"/>
</dbReference>
<reference evidence="2" key="1">
    <citation type="journal article" date="2019" name="Int. J. Syst. Evol. Microbiol.">
        <title>The Global Catalogue of Microorganisms (GCM) 10K type strain sequencing project: providing services to taxonomists for standard genome sequencing and annotation.</title>
        <authorList>
            <consortium name="The Broad Institute Genomics Platform"/>
            <consortium name="The Broad Institute Genome Sequencing Center for Infectious Disease"/>
            <person name="Wu L."/>
            <person name="Ma J."/>
        </authorList>
    </citation>
    <scope>NUCLEOTIDE SEQUENCE [LARGE SCALE GENOMIC DNA]</scope>
    <source>
        <strain evidence="2">CCM 7043</strain>
    </source>
</reference>
<dbReference type="EMBL" id="JBHUCO010000051">
    <property type="protein sequence ID" value="MFD1522876.1"/>
    <property type="molecule type" value="Genomic_DNA"/>
</dbReference>
<protein>
    <submittedName>
        <fullName evidence="1">Uncharacterized protein</fullName>
    </submittedName>
</protein>
<proteinExistence type="predicted"/>
<gene>
    <name evidence="1" type="ORF">ACFSJD_35670</name>
</gene>
<dbReference type="RefSeq" id="WP_344719732.1">
    <property type="nucleotide sequence ID" value="NZ_BAAAUS010000005.1"/>
</dbReference>
<keyword evidence="2" id="KW-1185">Reference proteome</keyword>
<sequence length="260" mass="27529">MDLDVSQPAHVVGHSVLRADLGVGGRHIVVLSGIARPEWKIDDDSAHREVCRLRLREPAGTVEQSTVHVGLASIGNDDTEFVFATDQASVEVDEAGELVLITHLALMGEPSTLNRFSYQVVLTTRVVASEITGTISWPTAWFRPPLPGPAGVSGIFSILANERTVTPGGPPFGGEVEHLRPVTPGEIVSVTVAEDTCRATYRIAEPPKGRQLRVTVEQSGLRGPGNVSVGTVSPAADILTLSVAQPSAVIDFHATSVRVA</sequence>
<name>A0ABW4F5P2_9PSEU</name>
<evidence type="ECO:0000313" key="2">
    <source>
        <dbReference type="Proteomes" id="UP001597114"/>
    </source>
</evidence>